<evidence type="ECO:0000313" key="7">
    <source>
        <dbReference type="EMBL" id="ACX73081.1"/>
    </source>
</evidence>
<keyword evidence="8" id="KW-1185">Reference proteome</keyword>
<evidence type="ECO:0000256" key="4">
    <source>
        <dbReference type="ARBA" id="ARBA00023118"/>
    </source>
</evidence>
<evidence type="ECO:0000259" key="5">
    <source>
        <dbReference type="Pfam" id="PF03787"/>
    </source>
</evidence>
<dbReference type="Pfam" id="PF03787">
    <property type="entry name" value="RAMPs"/>
    <property type="match status" value="1"/>
</dbReference>
<comment type="similarity">
    <text evidence="1">Belongs to the CRISPR-associated Csm4 family.</text>
</comment>
<dbReference type="Pfam" id="PF17953">
    <property type="entry name" value="Csm4_C"/>
    <property type="match status" value="1"/>
</dbReference>
<gene>
    <name evidence="7" type="ordered locus">Metvu_1224</name>
</gene>
<dbReference type="Proteomes" id="UP000002063">
    <property type="component" value="Chromosome"/>
</dbReference>
<dbReference type="KEGG" id="mvu:Metvu_1224"/>
<dbReference type="GO" id="GO:0051607">
    <property type="term" value="P:defense response to virus"/>
    <property type="evidence" value="ECO:0007669"/>
    <property type="project" value="UniProtKB-KW"/>
</dbReference>
<dbReference type="GeneID" id="8513564"/>
<organism evidence="7 8">
    <name type="scientific">Methanocaldococcus vulcanius (strain ATCC 700851 / DSM 12094 / M7)</name>
    <name type="common">Methanococcus vulcanius</name>
    <dbReference type="NCBI Taxonomy" id="579137"/>
    <lineage>
        <taxon>Archaea</taxon>
        <taxon>Methanobacteriati</taxon>
        <taxon>Methanobacteriota</taxon>
        <taxon>Methanomada group</taxon>
        <taxon>Methanococci</taxon>
        <taxon>Methanococcales</taxon>
        <taxon>Methanocaldococcaceae</taxon>
        <taxon>Methanocaldococcus</taxon>
    </lineage>
</organism>
<dbReference type="NCBIfam" id="TIGR01903">
    <property type="entry name" value="cas5_csm4"/>
    <property type="match status" value="1"/>
</dbReference>
<reference evidence="7" key="1">
    <citation type="submission" date="2009-10" db="EMBL/GenBank/DDBJ databases">
        <title>Complete sequence of chromosome of Methanocaldococcus vulcanius M7.</title>
        <authorList>
            <consortium name="US DOE Joint Genome Institute"/>
            <person name="Lucas S."/>
            <person name="Copeland A."/>
            <person name="Lapidus A."/>
            <person name="Glavina del Rio T."/>
            <person name="Dalin E."/>
            <person name="Tice H."/>
            <person name="Bruce D."/>
            <person name="Goodwin L."/>
            <person name="Pitluck S."/>
            <person name="Lcollab F.I."/>
            <person name="Brettin T."/>
            <person name="Detter J.C."/>
            <person name="Han C."/>
            <person name="Tapia R."/>
            <person name="Kuske C.R."/>
            <person name="Schmutz J."/>
            <person name="Larimer F."/>
            <person name="Land M."/>
            <person name="Hauser L."/>
            <person name="Kyrpides N."/>
            <person name="Ovchinikova G."/>
            <person name="Sieprawska-Lupa M."/>
            <person name="Whitman W.B."/>
            <person name="Woyke T."/>
        </authorList>
    </citation>
    <scope>NUCLEOTIDE SEQUENCE [LARGE SCALE GENOMIC DNA]</scope>
    <source>
        <strain evidence="7">M7</strain>
    </source>
</reference>
<evidence type="ECO:0000259" key="6">
    <source>
        <dbReference type="Pfam" id="PF17953"/>
    </source>
</evidence>
<evidence type="ECO:0000256" key="2">
    <source>
        <dbReference type="ARBA" id="ARBA00016109"/>
    </source>
</evidence>
<dbReference type="RefSeq" id="WP_015733301.1">
    <property type="nucleotide sequence ID" value="NC_013407.1"/>
</dbReference>
<dbReference type="EMBL" id="CP001787">
    <property type="protein sequence ID" value="ACX73081.1"/>
    <property type="molecule type" value="Genomic_DNA"/>
</dbReference>
<keyword evidence="3" id="KW-0694">RNA-binding</keyword>
<dbReference type="eggNOG" id="arCOG03222">
    <property type="taxonomic scope" value="Archaea"/>
</dbReference>
<proteinExistence type="inferred from homology"/>
<evidence type="ECO:0000313" key="8">
    <source>
        <dbReference type="Proteomes" id="UP000002063"/>
    </source>
</evidence>
<dbReference type="OrthoDB" id="86293at2157"/>
<dbReference type="HOGENOM" id="CLU_062371_0_1_2"/>
<dbReference type="InterPro" id="IPR005537">
    <property type="entry name" value="RAMP_III_fam"/>
</dbReference>
<evidence type="ECO:0000256" key="1">
    <source>
        <dbReference type="ARBA" id="ARBA00005772"/>
    </source>
</evidence>
<protein>
    <recommendedName>
        <fullName evidence="2">CRISPR system Cms protein Csm4</fullName>
    </recommendedName>
</protein>
<evidence type="ECO:0000256" key="3">
    <source>
        <dbReference type="ARBA" id="ARBA00022884"/>
    </source>
</evidence>
<dbReference type="GO" id="GO:0003723">
    <property type="term" value="F:RNA binding"/>
    <property type="evidence" value="ECO:0007669"/>
    <property type="project" value="UniProtKB-KW"/>
</dbReference>
<accession>C9RHM9</accession>
<dbReference type="InterPro" id="IPR005510">
    <property type="entry name" value="Csm4"/>
</dbReference>
<sequence>MDTKIIKLNFKTPIHVGDFNNLSGQEIPIHSDTIFGAICNALDRLGVDVKDFVKNHGEDFVISSGFPYVKDKLYFPKPLNVDKLISKKFNENANEETYKKLKKFKKMKFFDKKMFEAVINRDEEMIDSILDEIEDEEDYGYKIFDLPKVVLDRVTVDSQIYYLTMARFEEDCGIYFLYRGNKKVFKNYIEPAIRLLEDEGIGGKRSWGLGLFNAKIEDFKLNVPKNGNYYLTLSLMYVDNPKILERWNFVYRKGWIFTRYGKPHRKPLITMISEGSIVKENYSGEIIDLDGFWEISKEVGHKVFVNGRGFLIPIKYGWRK</sequence>
<dbReference type="InterPro" id="IPR040932">
    <property type="entry name" value="Csm4_C"/>
</dbReference>
<dbReference type="AlphaFoldDB" id="C9RHM9"/>
<feature type="domain" description="Csm4 C-terminal" evidence="6">
    <location>
        <begin position="225"/>
        <end position="314"/>
    </location>
</feature>
<name>C9RHM9_METVM</name>
<dbReference type="STRING" id="579137.Metvu_1224"/>
<feature type="domain" description="CRISPR type III-associated protein" evidence="5">
    <location>
        <begin position="7"/>
        <end position="212"/>
    </location>
</feature>
<keyword evidence="4" id="KW-0051">Antiviral defense</keyword>